<feature type="region of interest" description="Disordered" evidence="1">
    <location>
        <begin position="1"/>
        <end position="50"/>
    </location>
</feature>
<sequence length="558" mass="60159">MVGITTYTSLSSSRVTGSSTSATAQPVAADDKTGATTSTGSTGTSSTVSNLARQLSEAAVRAETRDTSLSHKELGQKATALLNQITGDSYFANKAQHNAEVPNTDDPELLARAKQATSFVNGSGSNPFKGMSRDQLALITYDDSGTFTTNERRAAWEEAYSQEEAWRQKAVAKAMDEYNRTGKLTNFFSEVLEHYKSLPAIEQAQYPEDYAADLQQKIDLDFNYMTHRAEGKGSSATSLIEQLVSAGPYARKETDGASSPVATQSSSATQSASEVTTASSAASTSGTVGYDLMVSRLFGGTEPEVANGAQGMSTSNIGRSAFEFLTREDRALVAEMYAYAQEQGTDLTHVDRLAEELGDYRQHDNGRLSSNFNNGTHYDVQGRQLTVSFNEQDAATAERILNGTAISSTRLDQGFLRHILDPGYGALSNTSDLGFLEQMVTKFSSEGSAQSSLDSRFATYTPVISIKDNIVLSASEDVKLKPFEPDITNVNGVWTVTEKGAAAGITLDQVIGKSQRSDAASTGLEQNRYILDAFFGRNEQSTSRPDWLTSLLEQLQQS</sequence>
<dbReference type="RefSeq" id="WP_004152517.1">
    <property type="nucleotide sequence ID" value="NZ_JAOBYN010000050.1"/>
</dbReference>
<comment type="caution">
    <text evidence="2">The sequence shown here is derived from an EMBL/GenBank/DDBJ whole genome shotgun (WGS) entry which is preliminary data.</text>
</comment>
<name>A0AA42N6M9_AQUAC</name>
<dbReference type="EMBL" id="JAOBYN010000050">
    <property type="protein sequence ID" value="MDH1057387.1"/>
    <property type="molecule type" value="Genomic_DNA"/>
</dbReference>
<accession>A0AA42N6M9</accession>
<proteinExistence type="predicted"/>
<evidence type="ECO:0000313" key="3">
    <source>
        <dbReference type="Proteomes" id="UP001158730"/>
    </source>
</evidence>
<feature type="compositionally biased region" description="Low complexity" evidence="1">
    <location>
        <begin position="8"/>
        <end position="23"/>
    </location>
</feature>
<protein>
    <submittedName>
        <fullName evidence="2">Uncharacterized protein</fullName>
    </submittedName>
</protein>
<gene>
    <name evidence="2" type="ORF">N5C05_21880</name>
</gene>
<dbReference type="Proteomes" id="UP001158730">
    <property type="component" value="Unassembled WGS sequence"/>
</dbReference>
<feature type="region of interest" description="Disordered" evidence="1">
    <location>
        <begin position="250"/>
        <end position="280"/>
    </location>
</feature>
<evidence type="ECO:0000313" key="2">
    <source>
        <dbReference type="EMBL" id="MDH1057387.1"/>
    </source>
</evidence>
<organism evidence="2 3">
    <name type="scientific">Aquipseudomonas alcaligenes</name>
    <name type="common">Pseudomonas alcaligenes</name>
    <dbReference type="NCBI Taxonomy" id="43263"/>
    <lineage>
        <taxon>Bacteria</taxon>
        <taxon>Pseudomonadati</taxon>
        <taxon>Pseudomonadota</taxon>
        <taxon>Gammaproteobacteria</taxon>
        <taxon>Pseudomonadales</taxon>
        <taxon>Pseudomonadaceae</taxon>
        <taxon>Aquipseudomonas</taxon>
    </lineage>
</organism>
<feature type="compositionally biased region" description="Low complexity" evidence="1">
    <location>
        <begin position="257"/>
        <end position="280"/>
    </location>
</feature>
<reference evidence="2" key="1">
    <citation type="submission" date="2022-09" db="EMBL/GenBank/DDBJ databases">
        <title>Intensive care unit water sources are persistently colonized with multi-drug resistant bacteria and are the site of extensive horizontal gene transfer of antibiotic resistance genes.</title>
        <authorList>
            <person name="Diorio-Toth L."/>
        </authorList>
    </citation>
    <scope>NUCLEOTIDE SEQUENCE</scope>
    <source>
        <strain evidence="2">GD03990</strain>
    </source>
</reference>
<dbReference type="AlphaFoldDB" id="A0AA42N6M9"/>
<feature type="compositionally biased region" description="Low complexity" evidence="1">
    <location>
        <begin position="34"/>
        <end position="47"/>
    </location>
</feature>
<evidence type="ECO:0000256" key="1">
    <source>
        <dbReference type="SAM" id="MobiDB-lite"/>
    </source>
</evidence>